<dbReference type="EMBL" id="CM010630">
    <property type="protein sequence ID" value="RID72572.1"/>
    <property type="molecule type" value="Genomic_DNA"/>
</dbReference>
<organism evidence="1 2">
    <name type="scientific">Brassica campestris</name>
    <name type="common">Field mustard</name>
    <dbReference type="NCBI Taxonomy" id="3711"/>
    <lineage>
        <taxon>Eukaryota</taxon>
        <taxon>Viridiplantae</taxon>
        <taxon>Streptophyta</taxon>
        <taxon>Embryophyta</taxon>
        <taxon>Tracheophyta</taxon>
        <taxon>Spermatophyta</taxon>
        <taxon>Magnoliopsida</taxon>
        <taxon>eudicotyledons</taxon>
        <taxon>Gunneridae</taxon>
        <taxon>Pentapetalae</taxon>
        <taxon>rosids</taxon>
        <taxon>malvids</taxon>
        <taxon>Brassicales</taxon>
        <taxon>Brassicaceae</taxon>
        <taxon>Brassiceae</taxon>
        <taxon>Brassica</taxon>
    </lineage>
</organism>
<sequence length="52" mass="6378">MGRCRNREKRLKPYNLGRKMMRMRNLGSVWEAWTQWDDDDEHGGRLKLLLFI</sequence>
<gene>
    <name evidence="1" type="ORF">BRARA_C04461</name>
</gene>
<dbReference type="AlphaFoldDB" id="A0A398A419"/>
<evidence type="ECO:0000313" key="2">
    <source>
        <dbReference type="Proteomes" id="UP000264353"/>
    </source>
</evidence>
<accession>A0A398A419</accession>
<evidence type="ECO:0000313" key="1">
    <source>
        <dbReference type="EMBL" id="RID72572.1"/>
    </source>
</evidence>
<reference evidence="1 2" key="1">
    <citation type="submission" date="2018-06" db="EMBL/GenBank/DDBJ databases">
        <title>WGS assembly of Brassica rapa FPsc.</title>
        <authorList>
            <person name="Bowman J."/>
            <person name="Kohchi T."/>
            <person name="Yamato K."/>
            <person name="Jenkins J."/>
            <person name="Shu S."/>
            <person name="Ishizaki K."/>
            <person name="Yamaoka S."/>
            <person name="Nishihama R."/>
            <person name="Nakamura Y."/>
            <person name="Berger F."/>
            <person name="Adam C."/>
            <person name="Aki S."/>
            <person name="Althoff F."/>
            <person name="Araki T."/>
            <person name="Arteaga-Vazquez M."/>
            <person name="Balasubrmanian S."/>
            <person name="Bauer D."/>
            <person name="Boehm C."/>
            <person name="Briginshaw L."/>
            <person name="Caballero-Perez J."/>
            <person name="Catarino B."/>
            <person name="Chen F."/>
            <person name="Chiyoda S."/>
            <person name="Chovatia M."/>
            <person name="Davies K."/>
            <person name="Delmans M."/>
            <person name="Demura T."/>
            <person name="Dierschke T."/>
            <person name="Dolan L."/>
            <person name="Dorantes-Acosta A."/>
            <person name="Eklund D."/>
            <person name="Florent S."/>
            <person name="Flores-Sandoval E."/>
            <person name="Fujiyama A."/>
            <person name="Fukuzawa H."/>
            <person name="Galik B."/>
            <person name="Grimanelli D."/>
            <person name="Grimwood J."/>
            <person name="Grossniklaus U."/>
            <person name="Hamada T."/>
            <person name="Haseloff J."/>
            <person name="Hetherington A."/>
            <person name="Higo A."/>
            <person name="Hirakawa Y."/>
            <person name="Hundley H."/>
            <person name="Ikeda Y."/>
            <person name="Inoue K."/>
            <person name="Inoue S."/>
            <person name="Ishida S."/>
            <person name="Jia Q."/>
            <person name="Kakita M."/>
            <person name="Kanazawa T."/>
            <person name="Kawai Y."/>
            <person name="Kawashima T."/>
            <person name="Kennedy M."/>
            <person name="Kinose K."/>
            <person name="Kinoshita T."/>
            <person name="Kohara Y."/>
            <person name="Koide E."/>
            <person name="Komatsu K."/>
            <person name="Kopischke S."/>
            <person name="Kubo M."/>
            <person name="Kyozuka J."/>
            <person name="Lagercrantz U."/>
            <person name="Lin S."/>
            <person name="Lindquist E."/>
            <person name="Lipzen A."/>
            <person name="Lu C."/>
            <person name="Luna E."/>
            <person name="Martienssen R."/>
            <person name="Minamino N."/>
            <person name="Mizutani M."/>
            <person name="Mizutani M."/>
            <person name="Mochizuki N."/>
            <person name="Monte I."/>
            <person name="Mosher R."/>
            <person name="Nagasaki H."/>
            <person name="Nakagami H."/>
            <person name="Naramoto S."/>
            <person name="Nishitani K."/>
            <person name="Ohtani M."/>
            <person name="Okamoto T."/>
            <person name="Okumura M."/>
            <person name="Phillips J."/>
            <person name="Pollak B."/>
            <person name="Reinders A."/>
            <person name="Roevekamp M."/>
            <person name="Sano R."/>
            <person name="Sawa S."/>
            <person name="Schmid M."/>
            <person name="Shirakawa M."/>
            <person name="Solano R."/>
            <person name="Spunde A."/>
            <person name="Suetsugu N."/>
            <person name="Sugano S."/>
            <person name="Sugiyama A."/>
            <person name="Sun R."/>
            <person name="Suzuki Y."/>
            <person name="Takenaka M."/>
            <person name="Takezawa D."/>
            <person name="Tomogane H."/>
            <person name="Tsuzuki M."/>
            <person name="Ueda T."/>
            <person name="Umeda M."/>
            <person name="Ward J."/>
            <person name="Watanabe Y."/>
            <person name="Yazaki K."/>
            <person name="Yokoyama R."/>
            <person name="Yoshitake Y."/>
            <person name="Yotsui I."/>
            <person name="Zachgo S."/>
            <person name="Schmutz J."/>
        </authorList>
    </citation>
    <scope>NUCLEOTIDE SEQUENCE [LARGE SCALE GENOMIC DNA]</scope>
    <source>
        <strain evidence="2">cv. B-3</strain>
    </source>
</reference>
<dbReference type="Proteomes" id="UP000264353">
    <property type="component" value="Chromosome A3"/>
</dbReference>
<protein>
    <submittedName>
        <fullName evidence="1">Uncharacterized protein</fullName>
    </submittedName>
</protein>
<name>A0A398A419_BRACM</name>
<proteinExistence type="predicted"/>